<dbReference type="Proteomes" id="UP000249082">
    <property type="component" value="Unassembled WGS sequence"/>
</dbReference>
<evidence type="ECO:0000313" key="4">
    <source>
        <dbReference type="Proteomes" id="UP000249082"/>
    </source>
</evidence>
<feature type="compositionally biased region" description="Pro residues" evidence="1">
    <location>
        <begin position="23"/>
        <end position="37"/>
    </location>
</feature>
<organism evidence="3 4">
    <name type="scientific">Novosphingobium pentaromativorans</name>
    <dbReference type="NCBI Taxonomy" id="205844"/>
    <lineage>
        <taxon>Bacteria</taxon>
        <taxon>Pseudomonadati</taxon>
        <taxon>Pseudomonadota</taxon>
        <taxon>Alphaproteobacteria</taxon>
        <taxon>Sphingomonadales</taxon>
        <taxon>Sphingomonadaceae</taxon>
        <taxon>Novosphingobium</taxon>
    </lineage>
</organism>
<keyword evidence="2" id="KW-0732">Signal</keyword>
<dbReference type="EMBL" id="QFPX01000008">
    <property type="protein sequence ID" value="PZQ54530.1"/>
    <property type="molecule type" value="Genomic_DNA"/>
</dbReference>
<evidence type="ECO:0000313" key="3">
    <source>
        <dbReference type="EMBL" id="PZQ54530.1"/>
    </source>
</evidence>
<accession>A0A2W5QSY7</accession>
<sequence>MFTGASFLLLACAVVPHAWSQDPTPPAPPSAPAPTPALPADADTRDQAVAACMAEAKARGTKLGAVDVSMRQVEDTDKKSDGRASVRALVDVVLRKKDGTTKTEKKTFKCDTRNGVITAFKYY</sequence>
<name>A0A2W5QSY7_9SPHN</name>
<dbReference type="AlphaFoldDB" id="A0A2W5QSY7"/>
<gene>
    <name evidence="3" type="ORF">DI555_10785</name>
</gene>
<reference evidence="3 4" key="1">
    <citation type="submission" date="2017-08" db="EMBL/GenBank/DDBJ databases">
        <title>Infants hospitalized years apart are colonized by the same room-sourced microbial strains.</title>
        <authorList>
            <person name="Brooks B."/>
            <person name="Olm M.R."/>
            <person name="Firek B.A."/>
            <person name="Baker R."/>
            <person name="Thomas B.C."/>
            <person name="Morowitz M.J."/>
            <person name="Banfield J.F."/>
        </authorList>
    </citation>
    <scope>NUCLEOTIDE SEQUENCE [LARGE SCALE GENOMIC DNA]</scope>
    <source>
        <strain evidence="3">S2_005_002_R2_33</strain>
    </source>
</reference>
<comment type="caution">
    <text evidence="3">The sequence shown here is derived from an EMBL/GenBank/DDBJ whole genome shotgun (WGS) entry which is preliminary data.</text>
</comment>
<evidence type="ECO:0000256" key="2">
    <source>
        <dbReference type="SAM" id="SignalP"/>
    </source>
</evidence>
<feature type="signal peptide" evidence="2">
    <location>
        <begin position="1"/>
        <end position="20"/>
    </location>
</feature>
<feature type="region of interest" description="Disordered" evidence="1">
    <location>
        <begin position="18"/>
        <end position="44"/>
    </location>
</feature>
<proteinExistence type="predicted"/>
<protein>
    <submittedName>
        <fullName evidence="3">Uncharacterized protein</fullName>
    </submittedName>
</protein>
<feature type="chain" id="PRO_5016152481" evidence="2">
    <location>
        <begin position="21"/>
        <end position="123"/>
    </location>
</feature>
<evidence type="ECO:0000256" key="1">
    <source>
        <dbReference type="SAM" id="MobiDB-lite"/>
    </source>
</evidence>